<keyword evidence="1" id="KW-1133">Transmembrane helix</keyword>
<keyword evidence="1" id="KW-0472">Membrane</keyword>
<evidence type="ECO:0000313" key="2">
    <source>
        <dbReference type="EMBL" id="MBS7823805.1"/>
    </source>
</evidence>
<dbReference type="AlphaFoldDB" id="A0AB35BX62"/>
<feature type="transmembrane region" description="Helical" evidence="1">
    <location>
        <begin position="153"/>
        <end position="171"/>
    </location>
</feature>
<organism evidence="2 3">
    <name type="scientific">Wohlfahrtiimonas chitiniclastica</name>
    <dbReference type="NCBI Taxonomy" id="400946"/>
    <lineage>
        <taxon>Bacteria</taxon>
        <taxon>Pseudomonadati</taxon>
        <taxon>Pseudomonadota</taxon>
        <taxon>Gammaproteobacteria</taxon>
        <taxon>Cardiobacteriales</taxon>
        <taxon>Ignatzschineriaceae</taxon>
        <taxon>Wohlfahrtiimonas</taxon>
    </lineage>
</organism>
<feature type="transmembrane region" description="Helical" evidence="1">
    <location>
        <begin position="72"/>
        <end position="93"/>
    </location>
</feature>
<comment type="caution">
    <text evidence="2">The sequence shown here is derived from an EMBL/GenBank/DDBJ whole genome shotgun (WGS) entry which is preliminary data.</text>
</comment>
<reference evidence="2" key="1">
    <citation type="submission" date="2021-03" db="EMBL/GenBank/DDBJ databases">
        <title>Identification and antibiotic profiling of Wohlfahrtiimonas chitiniclastica, an underestimated human pathogen.</title>
        <authorList>
            <person name="Kopf A."/>
            <person name="Bunk B."/>
            <person name="Coldewey S."/>
            <person name="Gunzer F."/>
            <person name="Riedel T."/>
            <person name="Schroettner P."/>
        </authorList>
    </citation>
    <scope>NUCLEOTIDE SEQUENCE</scope>
    <source>
        <strain evidence="2">DSM 100917</strain>
    </source>
</reference>
<evidence type="ECO:0000313" key="3">
    <source>
        <dbReference type="Proteomes" id="UP000680020"/>
    </source>
</evidence>
<sequence length="241" mass="26088">MIIYGKGMIMTTNQHPFPVMENPGIACFLAIIAGMMNGFTYDQAGVFGTVQSGNVIMIGHSLATGNWAHLKIAALTVLAFGLGSMTTVFIQYLDSVRKKLNWTFAILLLEAAILCLLATGILTPYLSLIGICIIISFIAGMQGNGFHKMKGMLYGNIAVTMVAQLAFNHLMRFLCGTKGAFKTALLFFAVLISFALGGFCGTLLTHHFHEHSLFVPAALLVLLAIYLYFSPRKKGIAIDPT</sequence>
<keyword evidence="1" id="KW-0812">Transmembrane</keyword>
<feature type="transmembrane region" description="Helical" evidence="1">
    <location>
        <begin position="99"/>
        <end position="118"/>
    </location>
</feature>
<protein>
    <submittedName>
        <fullName evidence="2">DUF1275 domain-containing protein</fullName>
    </submittedName>
</protein>
<dbReference type="PANTHER" id="PTHR37314:SF4">
    <property type="entry name" value="UPF0700 TRANSMEMBRANE PROTEIN YOAK"/>
    <property type="match status" value="1"/>
</dbReference>
<evidence type="ECO:0000256" key="1">
    <source>
        <dbReference type="SAM" id="Phobius"/>
    </source>
</evidence>
<feature type="transmembrane region" description="Helical" evidence="1">
    <location>
        <begin position="211"/>
        <end position="229"/>
    </location>
</feature>
<accession>A0AB35BX62</accession>
<gene>
    <name evidence="2" type="ORF">J7561_01145</name>
</gene>
<name>A0AB35BX62_9GAMM</name>
<dbReference type="Proteomes" id="UP000680020">
    <property type="component" value="Unassembled WGS sequence"/>
</dbReference>
<dbReference type="InterPro" id="IPR010699">
    <property type="entry name" value="DUF1275"/>
</dbReference>
<dbReference type="Pfam" id="PF06912">
    <property type="entry name" value="DUF1275"/>
    <property type="match status" value="1"/>
</dbReference>
<dbReference type="PANTHER" id="PTHR37314">
    <property type="entry name" value="SLR0142 PROTEIN"/>
    <property type="match status" value="1"/>
</dbReference>
<proteinExistence type="predicted"/>
<dbReference type="EMBL" id="JAGIBU010000001">
    <property type="protein sequence ID" value="MBS7823805.1"/>
    <property type="molecule type" value="Genomic_DNA"/>
</dbReference>
<feature type="transmembrane region" description="Helical" evidence="1">
    <location>
        <begin position="183"/>
        <end position="205"/>
    </location>
</feature>